<evidence type="ECO:0000313" key="3">
    <source>
        <dbReference type="Proteomes" id="UP000238274"/>
    </source>
</evidence>
<evidence type="ECO:0000256" key="1">
    <source>
        <dbReference type="SAM" id="MobiDB-lite"/>
    </source>
</evidence>
<dbReference type="EMBL" id="PKSM01000097">
    <property type="protein sequence ID" value="POW13448.1"/>
    <property type="molecule type" value="Genomic_DNA"/>
</dbReference>
<feature type="compositionally biased region" description="Low complexity" evidence="1">
    <location>
        <begin position="77"/>
        <end position="90"/>
    </location>
</feature>
<reference evidence="2 3" key="1">
    <citation type="submission" date="2017-12" db="EMBL/GenBank/DDBJ databases">
        <title>Gene loss provides genomic basis for host adaptation in cereal stripe rust fungi.</title>
        <authorList>
            <person name="Xia C."/>
        </authorList>
    </citation>
    <scope>NUCLEOTIDE SEQUENCE [LARGE SCALE GENOMIC DNA]</scope>
    <source>
        <strain evidence="2 3">93TX-2</strain>
    </source>
</reference>
<protein>
    <submittedName>
        <fullName evidence="2">Uncharacterized protein</fullName>
    </submittedName>
</protein>
<evidence type="ECO:0000313" key="2">
    <source>
        <dbReference type="EMBL" id="POW13448.1"/>
    </source>
</evidence>
<reference evidence="3" key="3">
    <citation type="journal article" date="2018" name="Mol. Plant Microbe Interact.">
        <title>Genome sequence resources for the wheat stripe rust pathogen (Puccinia striiformis f. sp. tritici) and the barley stripe rust pathogen (Puccinia striiformis f. sp. hordei).</title>
        <authorList>
            <person name="Xia C."/>
            <person name="Wang M."/>
            <person name="Yin C."/>
            <person name="Cornejo O.E."/>
            <person name="Hulbert S.H."/>
            <person name="Chen X."/>
        </authorList>
    </citation>
    <scope>NUCLEOTIDE SEQUENCE [LARGE SCALE GENOMIC DNA]</scope>
    <source>
        <strain evidence="3">93TX-2</strain>
    </source>
</reference>
<organism evidence="2 3">
    <name type="scientific">Puccinia striiformis</name>
    <dbReference type="NCBI Taxonomy" id="27350"/>
    <lineage>
        <taxon>Eukaryota</taxon>
        <taxon>Fungi</taxon>
        <taxon>Dikarya</taxon>
        <taxon>Basidiomycota</taxon>
        <taxon>Pucciniomycotina</taxon>
        <taxon>Pucciniomycetes</taxon>
        <taxon>Pucciniales</taxon>
        <taxon>Pucciniaceae</taxon>
        <taxon>Puccinia</taxon>
    </lineage>
</organism>
<dbReference type="VEuPathDB" id="FungiDB:PSHT_07683"/>
<dbReference type="Proteomes" id="UP000238274">
    <property type="component" value="Unassembled WGS sequence"/>
</dbReference>
<reference evidence="3" key="2">
    <citation type="journal article" date="2018" name="BMC Genomics">
        <title>Genomic insights into host adaptation between the wheat stripe rust pathogen (Puccinia striiformis f. sp. tritici) and the barley stripe rust pathogen (Puccinia striiformis f. sp. hordei).</title>
        <authorList>
            <person name="Xia C."/>
            <person name="Wang M."/>
            <person name="Yin C."/>
            <person name="Cornejo O.E."/>
            <person name="Hulbert S.H."/>
            <person name="Chen X."/>
        </authorList>
    </citation>
    <scope>NUCLEOTIDE SEQUENCE [LARGE SCALE GENOMIC DNA]</scope>
    <source>
        <strain evidence="3">93TX-2</strain>
    </source>
</reference>
<name>A0A2S4VVB7_9BASI</name>
<keyword evidence="3" id="KW-1185">Reference proteome</keyword>
<comment type="caution">
    <text evidence="2">The sequence shown here is derived from an EMBL/GenBank/DDBJ whole genome shotgun (WGS) entry which is preliminary data.</text>
</comment>
<feature type="region of interest" description="Disordered" evidence="1">
    <location>
        <begin position="70"/>
        <end position="104"/>
    </location>
</feature>
<accession>A0A2S4VVB7</accession>
<dbReference type="AlphaFoldDB" id="A0A2S4VVB7"/>
<proteinExistence type="predicted"/>
<gene>
    <name evidence="2" type="ORF">PSHT_07683</name>
</gene>
<sequence>MKLLLVVSSSTVTWTTNNQQPRSQQQASSAKKMSSPFIGLPISAELSSGTIVEGTIQDINLRTGKLKLRQAPPDENSASSPSDFDSLPSPTHNYNPHQQKKNQQQNVAINQLNPDQSSMKLLSNNNSNHLHKERIEEIKLRNSTIYMAIRIKTVTAMRLIIAFLLLKIQMKYPLLLLNDLLQRRWLLITSQLLPLLLPLFALKSKPA</sequence>